<dbReference type="Pfam" id="PF11146">
    <property type="entry name" value="DUF2905"/>
    <property type="match status" value="1"/>
</dbReference>
<comment type="caution">
    <text evidence="2">The sequence shown here is derived from an EMBL/GenBank/DDBJ whole genome shotgun (WGS) entry which is preliminary data.</text>
</comment>
<keyword evidence="1" id="KW-0812">Transmembrane</keyword>
<keyword evidence="1" id="KW-1133">Transmembrane helix</keyword>
<dbReference type="PANTHER" id="PTHR36443:SF1">
    <property type="entry name" value="BSR5223 PROTEIN"/>
    <property type="match status" value="1"/>
</dbReference>
<accession>A0A7C5KD44</accession>
<keyword evidence="1" id="KW-0472">Membrane</keyword>
<feature type="transmembrane region" description="Helical" evidence="1">
    <location>
        <begin position="7"/>
        <end position="25"/>
    </location>
</feature>
<evidence type="ECO:0000313" key="2">
    <source>
        <dbReference type="EMBL" id="HHI66257.1"/>
    </source>
</evidence>
<reference evidence="2" key="1">
    <citation type="journal article" date="2020" name="mSystems">
        <title>Genome- and Community-Level Interaction Insights into Carbon Utilization and Element Cycling Functions of Hydrothermarchaeota in Hydrothermal Sediment.</title>
        <authorList>
            <person name="Zhou Z."/>
            <person name="Liu Y."/>
            <person name="Xu W."/>
            <person name="Pan J."/>
            <person name="Luo Z.H."/>
            <person name="Li M."/>
        </authorList>
    </citation>
    <scope>NUCLEOTIDE SEQUENCE [LARGE SCALE GENOMIC DNA]</scope>
    <source>
        <strain evidence="2">SpSt-1019</strain>
    </source>
</reference>
<gene>
    <name evidence="2" type="ORF">ENL70_06900</name>
</gene>
<dbReference type="InterPro" id="IPR021320">
    <property type="entry name" value="DUF2905"/>
</dbReference>
<protein>
    <submittedName>
        <fullName evidence="2">DUF2905 domain-containing protein</fullName>
    </submittedName>
</protein>
<name>A0A7C5KD44_9BACT</name>
<dbReference type="PANTHER" id="PTHR36443">
    <property type="entry name" value="BSR5223 PROTEIN"/>
    <property type="match status" value="1"/>
</dbReference>
<feature type="transmembrane region" description="Helical" evidence="1">
    <location>
        <begin position="45"/>
        <end position="72"/>
    </location>
</feature>
<dbReference type="AlphaFoldDB" id="A0A7C5KD44"/>
<organism evidence="2">
    <name type="scientific">Thermodesulfobium narugense</name>
    <dbReference type="NCBI Taxonomy" id="184064"/>
    <lineage>
        <taxon>Bacteria</taxon>
        <taxon>Pseudomonadati</taxon>
        <taxon>Thermodesulfobiota</taxon>
        <taxon>Thermodesulfobiia</taxon>
        <taxon>Thermodesulfobiales</taxon>
        <taxon>Thermodesulfobiaceae</taxon>
        <taxon>Thermodesulfobium</taxon>
    </lineage>
</organism>
<proteinExistence type="predicted"/>
<sequence>MNEFAKIFIGIGFLLIFTGLLLLLFDKLPFFGKLPGDFEYRGSHVRVYFPFLSMLIVSLILTILLNLFFYFFRR</sequence>
<evidence type="ECO:0000256" key="1">
    <source>
        <dbReference type="SAM" id="Phobius"/>
    </source>
</evidence>
<dbReference type="EMBL" id="DRUY01000235">
    <property type="protein sequence ID" value="HHI66257.1"/>
    <property type="molecule type" value="Genomic_DNA"/>
</dbReference>